<dbReference type="EMBL" id="KV878342">
    <property type="protein sequence ID" value="OJJ46374.1"/>
    <property type="molecule type" value="Genomic_DNA"/>
</dbReference>
<name>A0A1L9SH31_9EURO</name>
<sequence length="72" mass="7812">MPEVASRPHLVLVITSLESCASVDSQRETRLPLTSFCNSTPYTEDSVIRSSFTVEHGTYLSSAVDPKSLGLP</sequence>
<dbReference type="GeneID" id="34613888"/>
<dbReference type="Proteomes" id="UP000184188">
    <property type="component" value="Unassembled WGS sequence"/>
</dbReference>
<protein>
    <submittedName>
        <fullName evidence="1">Uncharacterized protein</fullName>
    </submittedName>
</protein>
<dbReference type="AlphaFoldDB" id="A0A1L9SH31"/>
<dbReference type="RefSeq" id="XP_022580884.1">
    <property type="nucleotide sequence ID" value="XM_022727424.1"/>
</dbReference>
<evidence type="ECO:0000313" key="2">
    <source>
        <dbReference type="Proteomes" id="UP000184188"/>
    </source>
</evidence>
<evidence type="ECO:0000313" key="1">
    <source>
        <dbReference type="EMBL" id="OJJ46374.1"/>
    </source>
</evidence>
<reference evidence="2" key="1">
    <citation type="journal article" date="2017" name="Genome Biol.">
        <title>Comparative genomics reveals high biological diversity and specific adaptations in the industrially and medically important fungal genus Aspergillus.</title>
        <authorList>
            <person name="de Vries R.P."/>
            <person name="Riley R."/>
            <person name="Wiebenga A."/>
            <person name="Aguilar-Osorio G."/>
            <person name="Amillis S."/>
            <person name="Uchima C.A."/>
            <person name="Anderluh G."/>
            <person name="Asadollahi M."/>
            <person name="Askin M."/>
            <person name="Barry K."/>
            <person name="Battaglia E."/>
            <person name="Bayram O."/>
            <person name="Benocci T."/>
            <person name="Braus-Stromeyer S.A."/>
            <person name="Caldana C."/>
            <person name="Canovas D."/>
            <person name="Cerqueira G.C."/>
            <person name="Chen F."/>
            <person name="Chen W."/>
            <person name="Choi C."/>
            <person name="Clum A."/>
            <person name="Dos Santos R.A."/>
            <person name="Damasio A.R."/>
            <person name="Diallinas G."/>
            <person name="Emri T."/>
            <person name="Fekete E."/>
            <person name="Flipphi M."/>
            <person name="Freyberg S."/>
            <person name="Gallo A."/>
            <person name="Gournas C."/>
            <person name="Habgood R."/>
            <person name="Hainaut M."/>
            <person name="Harispe M.L."/>
            <person name="Henrissat B."/>
            <person name="Hilden K.S."/>
            <person name="Hope R."/>
            <person name="Hossain A."/>
            <person name="Karabika E."/>
            <person name="Karaffa L."/>
            <person name="Karanyi Z."/>
            <person name="Krasevec N."/>
            <person name="Kuo A."/>
            <person name="Kusch H."/>
            <person name="LaButti K."/>
            <person name="Lagendijk E.L."/>
            <person name="Lapidus A."/>
            <person name="Levasseur A."/>
            <person name="Lindquist E."/>
            <person name="Lipzen A."/>
            <person name="Logrieco A.F."/>
            <person name="MacCabe A."/>
            <person name="Maekelae M.R."/>
            <person name="Malavazi I."/>
            <person name="Melin P."/>
            <person name="Meyer V."/>
            <person name="Mielnichuk N."/>
            <person name="Miskei M."/>
            <person name="Molnar A.P."/>
            <person name="Mule G."/>
            <person name="Ngan C.Y."/>
            <person name="Orejas M."/>
            <person name="Orosz E."/>
            <person name="Ouedraogo J.P."/>
            <person name="Overkamp K.M."/>
            <person name="Park H.-S."/>
            <person name="Perrone G."/>
            <person name="Piumi F."/>
            <person name="Punt P.J."/>
            <person name="Ram A.F."/>
            <person name="Ramon A."/>
            <person name="Rauscher S."/>
            <person name="Record E."/>
            <person name="Riano-Pachon D.M."/>
            <person name="Robert V."/>
            <person name="Roehrig J."/>
            <person name="Ruller R."/>
            <person name="Salamov A."/>
            <person name="Salih N.S."/>
            <person name="Samson R.A."/>
            <person name="Sandor E."/>
            <person name="Sanguinetti M."/>
            <person name="Schuetze T."/>
            <person name="Sepcic K."/>
            <person name="Shelest E."/>
            <person name="Sherlock G."/>
            <person name="Sophianopoulou V."/>
            <person name="Squina F.M."/>
            <person name="Sun H."/>
            <person name="Susca A."/>
            <person name="Todd R.B."/>
            <person name="Tsang A."/>
            <person name="Unkles S.E."/>
            <person name="van de Wiele N."/>
            <person name="van Rossen-Uffink D."/>
            <person name="Oliveira J.V."/>
            <person name="Vesth T.C."/>
            <person name="Visser J."/>
            <person name="Yu J.-H."/>
            <person name="Zhou M."/>
            <person name="Andersen M.R."/>
            <person name="Archer D.B."/>
            <person name="Baker S.E."/>
            <person name="Benoit I."/>
            <person name="Brakhage A.A."/>
            <person name="Braus G.H."/>
            <person name="Fischer R."/>
            <person name="Frisvad J.C."/>
            <person name="Goldman G.H."/>
            <person name="Houbraken J."/>
            <person name="Oakley B."/>
            <person name="Pocsi I."/>
            <person name="Scazzocchio C."/>
            <person name="Seiboth B."/>
            <person name="vanKuyk P.A."/>
            <person name="Wortman J."/>
            <person name="Dyer P.S."/>
            <person name="Grigoriev I.V."/>
        </authorList>
    </citation>
    <scope>NUCLEOTIDE SEQUENCE [LARGE SCALE GENOMIC DNA]</scope>
    <source>
        <strain evidence="2">CBS 506.65</strain>
    </source>
</reference>
<keyword evidence="2" id="KW-1185">Reference proteome</keyword>
<accession>A0A1L9SH31</accession>
<proteinExistence type="predicted"/>
<gene>
    <name evidence="1" type="ORF">ASPZODRAFT_1956323</name>
</gene>
<organism evidence="1 2">
    <name type="scientific">Penicilliopsis zonata CBS 506.65</name>
    <dbReference type="NCBI Taxonomy" id="1073090"/>
    <lineage>
        <taxon>Eukaryota</taxon>
        <taxon>Fungi</taxon>
        <taxon>Dikarya</taxon>
        <taxon>Ascomycota</taxon>
        <taxon>Pezizomycotina</taxon>
        <taxon>Eurotiomycetes</taxon>
        <taxon>Eurotiomycetidae</taxon>
        <taxon>Eurotiales</taxon>
        <taxon>Aspergillaceae</taxon>
        <taxon>Penicilliopsis</taxon>
    </lineage>
</organism>
<dbReference type="VEuPathDB" id="FungiDB:ASPZODRAFT_1956323"/>